<dbReference type="Proteomes" id="UP000198790">
    <property type="component" value="Unassembled WGS sequence"/>
</dbReference>
<name>A0A1I0YCF4_9BACT</name>
<evidence type="ECO:0000313" key="2">
    <source>
        <dbReference type="Proteomes" id="UP000198790"/>
    </source>
</evidence>
<proteinExistence type="predicted"/>
<dbReference type="EMBL" id="FOKK01000004">
    <property type="protein sequence ID" value="SFB10477.1"/>
    <property type="molecule type" value="Genomic_DNA"/>
</dbReference>
<dbReference type="PROSITE" id="PS51257">
    <property type="entry name" value="PROKAR_LIPOPROTEIN"/>
    <property type="match status" value="1"/>
</dbReference>
<gene>
    <name evidence="1" type="ORF">SAMN04489723_104219</name>
</gene>
<accession>A0A1I0YCF4</accession>
<organism evidence="1 2">
    <name type="scientific">Algoriphagus aquimarinus</name>
    <dbReference type="NCBI Taxonomy" id="237018"/>
    <lineage>
        <taxon>Bacteria</taxon>
        <taxon>Pseudomonadati</taxon>
        <taxon>Bacteroidota</taxon>
        <taxon>Cytophagia</taxon>
        <taxon>Cytophagales</taxon>
        <taxon>Cyclobacteriaceae</taxon>
        <taxon>Algoriphagus</taxon>
    </lineage>
</organism>
<dbReference type="OrthoDB" id="818779at2"/>
<dbReference type="STRING" id="237018.SAMN04489723_104219"/>
<evidence type="ECO:0000313" key="1">
    <source>
        <dbReference type="EMBL" id="SFB10477.1"/>
    </source>
</evidence>
<protein>
    <recommendedName>
        <fullName evidence="3">DUF4221 domain-containing protein</fullName>
    </recommendedName>
</protein>
<evidence type="ECO:0008006" key="3">
    <source>
        <dbReference type="Google" id="ProtNLM"/>
    </source>
</evidence>
<reference evidence="1 2" key="1">
    <citation type="submission" date="2016-10" db="EMBL/GenBank/DDBJ databases">
        <authorList>
            <person name="de Groot N.N."/>
        </authorList>
    </citation>
    <scope>NUCLEOTIDE SEQUENCE [LARGE SCALE GENOMIC DNA]</scope>
    <source>
        <strain evidence="1 2">DSM 23399</strain>
    </source>
</reference>
<sequence length="378" mass="43700">MKQLCLIFILAALFSCKSRNSTDNSPQSFTLEIKDSIQVDYLGNLNVFDFDPESGLYLGIDHGLNSILLFDEKGTSLHHYDLQKDGPNAISWLQGKSFLEGKVTIMDSQKGLIQFGNNGEISRRIEMPLEYLHLNGLNFSAYSLGDTYAYIRPERDLSDYSNTSAFYQKIYTSPILETYNPETGEITNTMSFPPNTIYQDGNYYRWMFPTVEKRDGKWYLYFLAERKYHVYEEKGDELIYSKTVYLTISDAVDIIGVPIENPELINQQREPNIFGRIEGLYPLSNHTVVIYTKGVEKEVSGQHDPEKMEEWMDFINGIPRYAAILDKNDSLIQKDIELPKGLLFNGVYNNEDEIIVLKNQEYFGEEEKVTFYKFKITK</sequence>
<dbReference type="RefSeq" id="WP_092895701.1">
    <property type="nucleotide sequence ID" value="NZ_FOKK01000004.1"/>
</dbReference>
<keyword evidence="2" id="KW-1185">Reference proteome</keyword>
<dbReference type="AlphaFoldDB" id="A0A1I0YCF4"/>